<reference evidence="3" key="1">
    <citation type="journal article" date="2019" name="Int. J. Syst. Evol. Microbiol.">
        <title>The Global Catalogue of Microorganisms (GCM) 10K type strain sequencing project: providing services to taxonomists for standard genome sequencing and annotation.</title>
        <authorList>
            <consortium name="The Broad Institute Genomics Platform"/>
            <consortium name="The Broad Institute Genome Sequencing Center for Infectious Disease"/>
            <person name="Wu L."/>
            <person name="Ma J."/>
        </authorList>
    </citation>
    <scope>NUCLEOTIDE SEQUENCE [LARGE SCALE GENOMIC DNA]</scope>
    <source>
        <strain evidence="3">CGMCC 4.5798</strain>
    </source>
</reference>
<dbReference type="Proteomes" id="UP001596086">
    <property type="component" value="Unassembled WGS sequence"/>
</dbReference>
<evidence type="ECO:0000313" key="2">
    <source>
        <dbReference type="EMBL" id="MFC5547176.1"/>
    </source>
</evidence>
<gene>
    <name evidence="2" type="ORF">ACFPO9_01440</name>
</gene>
<evidence type="ECO:0000313" key="3">
    <source>
        <dbReference type="Proteomes" id="UP001596086"/>
    </source>
</evidence>
<name>A0ABW0RSZ7_9BURK</name>
<keyword evidence="3" id="KW-1185">Reference proteome</keyword>
<sequence length="88" mass="9152">MKPPSLPCIAAAVLLSVASGFAVKACSSPELVETAGEKSEWSMLQAIELQARDEALGEPAVRKIFDAEVLGVSGASGKNIWILLKASP</sequence>
<protein>
    <submittedName>
        <fullName evidence="2">Uncharacterized protein</fullName>
    </submittedName>
</protein>
<evidence type="ECO:0000256" key="1">
    <source>
        <dbReference type="SAM" id="SignalP"/>
    </source>
</evidence>
<proteinExistence type="predicted"/>
<dbReference type="RefSeq" id="WP_379765969.1">
    <property type="nucleotide sequence ID" value="NZ_JBHSMZ010000001.1"/>
</dbReference>
<feature type="chain" id="PRO_5046714004" evidence="1">
    <location>
        <begin position="25"/>
        <end position="88"/>
    </location>
</feature>
<keyword evidence="1" id="KW-0732">Signal</keyword>
<comment type="caution">
    <text evidence="2">The sequence shown here is derived from an EMBL/GenBank/DDBJ whole genome shotgun (WGS) entry which is preliminary data.</text>
</comment>
<organism evidence="2 3">
    <name type="scientific">Massilia aerilata</name>
    <dbReference type="NCBI Taxonomy" id="453817"/>
    <lineage>
        <taxon>Bacteria</taxon>
        <taxon>Pseudomonadati</taxon>
        <taxon>Pseudomonadota</taxon>
        <taxon>Betaproteobacteria</taxon>
        <taxon>Burkholderiales</taxon>
        <taxon>Oxalobacteraceae</taxon>
        <taxon>Telluria group</taxon>
        <taxon>Massilia</taxon>
    </lineage>
</organism>
<feature type="signal peptide" evidence="1">
    <location>
        <begin position="1"/>
        <end position="24"/>
    </location>
</feature>
<accession>A0ABW0RSZ7</accession>
<dbReference type="EMBL" id="JBHSMZ010000001">
    <property type="protein sequence ID" value="MFC5547176.1"/>
    <property type="molecule type" value="Genomic_DNA"/>
</dbReference>